<reference evidence="1" key="1">
    <citation type="journal article" date="2023" name="Mol. Phylogenet. Evol.">
        <title>Genome-scale phylogeny and comparative genomics of the fungal order Sordariales.</title>
        <authorList>
            <person name="Hensen N."/>
            <person name="Bonometti L."/>
            <person name="Westerberg I."/>
            <person name="Brannstrom I.O."/>
            <person name="Guillou S."/>
            <person name="Cros-Aarteil S."/>
            <person name="Calhoun S."/>
            <person name="Haridas S."/>
            <person name="Kuo A."/>
            <person name="Mondo S."/>
            <person name="Pangilinan J."/>
            <person name="Riley R."/>
            <person name="LaButti K."/>
            <person name="Andreopoulos B."/>
            <person name="Lipzen A."/>
            <person name="Chen C."/>
            <person name="Yan M."/>
            <person name="Daum C."/>
            <person name="Ng V."/>
            <person name="Clum A."/>
            <person name="Steindorff A."/>
            <person name="Ohm R.A."/>
            <person name="Martin F."/>
            <person name="Silar P."/>
            <person name="Natvig D.O."/>
            <person name="Lalanne C."/>
            <person name="Gautier V."/>
            <person name="Ament-Velasquez S.L."/>
            <person name="Kruys A."/>
            <person name="Hutchinson M.I."/>
            <person name="Powell A.J."/>
            <person name="Barry K."/>
            <person name="Miller A.N."/>
            <person name="Grigoriev I.V."/>
            <person name="Debuchy R."/>
            <person name="Gladieux P."/>
            <person name="Hiltunen Thoren M."/>
            <person name="Johannesson H."/>
        </authorList>
    </citation>
    <scope>NUCLEOTIDE SEQUENCE</scope>
    <source>
        <strain evidence="1">CBS 560.94</strain>
    </source>
</reference>
<gene>
    <name evidence="1" type="ORF">B0H65DRAFT_195867</name>
</gene>
<reference evidence="1" key="2">
    <citation type="submission" date="2023-06" db="EMBL/GenBank/DDBJ databases">
        <authorList>
            <consortium name="Lawrence Berkeley National Laboratory"/>
            <person name="Haridas S."/>
            <person name="Hensen N."/>
            <person name="Bonometti L."/>
            <person name="Westerberg I."/>
            <person name="Brannstrom I.O."/>
            <person name="Guillou S."/>
            <person name="Cros-Aarteil S."/>
            <person name="Calhoun S."/>
            <person name="Kuo A."/>
            <person name="Mondo S."/>
            <person name="Pangilinan J."/>
            <person name="Riley R."/>
            <person name="Labutti K."/>
            <person name="Andreopoulos B."/>
            <person name="Lipzen A."/>
            <person name="Chen C."/>
            <person name="Yanf M."/>
            <person name="Daum C."/>
            <person name="Ng V."/>
            <person name="Clum A."/>
            <person name="Steindorff A."/>
            <person name="Ohm R."/>
            <person name="Martin F."/>
            <person name="Silar P."/>
            <person name="Natvig D."/>
            <person name="Lalanne C."/>
            <person name="Gautier V."/>
            <person name="Ament-Velasquez S.L."/>
            <person name="Kruys A."/>
            <person name="Hutchinson M.I."/>
            <person name="Powell A.J."/>
            <person name="Barry K."/>
            <person name="Miller A.N."/>
            <person name="Grigoriev I.V."/>
            <person name="Debuchy R."/>
            <person name="Gladieux P."/>
            <person name="Thoren M.H."/>
            <person name="Johannesson H."/>
        </authorList>
    </citation>
    <scope>NUCLEOTIDE SEQUENCE</scope>
    <source>
        <strain evidence="1">CBS 560.94</strain>
    </source>
</reference>
<name>A0AAE0MSZ7_9PEZI</name>
<comment type="caution">
    <text evidence="1">The sequence shown here is derived from an EMBL/GenBank/DDBJ whole genome shotgun (WGS) entry which is preliminary data.</text>
</comment>
<proteinExistence type="predicted"/>
<dbReference type="AlphaFoldDB" id="A0AAE0MSZ7"/>
<evidence type="ECO:0000313" key="2">
    <source>
        <dbReference type="Proteomes" id="UP001278500"/>
    </source>
</evidence>
<accession>A0AAE0MSZ7</accession>
<dbReference type="GeneID" id="87858864"/>
<protein>
    <submittedName>
        <fullName evidence="1">Uncharacterized protein</fullName>
    </submittedName>
</protein>
<sequence>MRLMTIKKKSFRITFQESASINSKFPSWVKFFRRSSVLALVWAGLSLPGLVRLAMSAQLILRKAAAGIGISRFGFGAGGSENHGKQAGKGRGRDRASFWIFQQVSHCNSSMGTPKSSKPALKIQKAHASQCTSVRYIPGPSCFRGGRLSCHFSRFYRAMFTSWDVIRQAKGVKKEKYP</sequence>
<organism evidence="1 2">
    <name type="scientific">Neurospora tetraspora</name>
    <dbReference type="NCBI Taxonomy" id="94610"/>
    <lineage>
        <taxon>Eukaryota</taxon>
        <taxon>Fungi</taxon>
        <taxon>Dikarya</taxon>
        <taxon>Ascomycota</taxon>
        <taxon>Pezizomycotina</taxon>
        <taxon>Sordariomycetes</taxon>
        <taxon>Sordariomycetidae</taxon>
        <taxon>Sordariales</taxon>
        <taxon>Sordariaceae</taxon>
        <taxon>Neurospora</taxon>
    </lineage>
</organism>
<dbReference type="Proteomes" id="UP001278500">
    <property type="component" value="Unassembled WGS sequence"/>
</dbReference>
<dbReference type="EMBL" id="JAUEPP010000004">
    <property type="protein sequence ID" value="KAK3345127.1"/>
    <property type="molecule type" value="Genomic_DNA"/>
</dbReference>
<keyword evidence="2" id="KW-1185">Reference proteome</keyword>
<evidence type="ECO:0000313" key="1">
    <source>
        <dbReference type="EMBL" id="KAK3345127.1"/>
    </source>
</evidence>
<dbReference type="RefSeq" id="XP_062681740.1">
    <property type="nucleotide sequence ID" value="XM_062821710.1"/>
</dbReference>